<evidence type="ECO:0000313" key="1">
    <source>
        <dbReference type="EMBL" id="MCI40807.1"/>
    </source>
</evidence>
<dbReference type="Proteomes" id="UP000265520">
    <property type="component" value="Unassembled WGS sequence"/>
</dbReference>
<comment type="caution">
    <text evidence="1">The sequence shown here is derived from an EMBL/GenBank/DDBJ whole genome shotgun (WGS) entry which is preliminary data.</text>
</comment>
<dbReference type="AlphaFoldDB" id="A0A392RXC2"/>
<feature type="non-terminal residue" evidence="1">
    <location>
        <position position="37"/>
    </location>
</feature>
<dbReference type="EMBL" id="LXQA010284180">
    <property type="protein sequence ID" value="MCI40807.1"/>
    <property type="molecule type" value="Genomic_DNA"/>
</dbReference>
<proteinExistence type="predicted"/>
<evidence type="ECO:0000313" key="2">
    <source>
        <dbReference type="Proteomes" id="UP000265520"/>
    </source>
</evidence>
<keyword evidence="2" id="KW-1185">Reference proteome</keyword>
<organism evidence="1 2">
    <name type="scientific">Trifolium medium</name>
    <dbReference type="NCBI Taxonomy" id="97028"/>
    <lineage>
        <taxon>Eukaryota</taxon>
        <taxon>Viridiplantae</taxon>
        <taxon>Streptophyta</taxon>
        <taxon>Embryophyta</taxon>
        <taxon>Tracheophyta</taxon>
        <taxon>Spermatophyta</taxon>
        <taxon>Magnoliopsida</taxon>
        <taxon>eudicotyledons</taxon>
        <taxon>Gunneridae</taxon>
        <taxon>Pentapetalae</taxon>
        <taxon>rosids</taxon>
        <taxon>fabids</taxon>
        <taxon>Fabales</taxon>
        <taxon>Fabaceae</taxon>
        <taxon>Papilionoideae</taxon>
        <taxon>50 kb inversion clade</taxon>
        <taxon>NPAAA clade</taxon>
        <taxon>Hologalegina</taxon>
        <taxon>IRL clade</taxon>
        <taxon>Trifolieae</taxon>
        <taxon>Trifolium</taxon>
    </lineage>
</organism>
<accession>A0A392RXC2</accession>
<name>A0A392RXC2_9FABA</name>
<sequence length="37" mass="3943">MQGVDRTLRQTIGSDTTVGSRGATWGSSTFGIRTIQT</sequence>
<protein>
    <submittedName>
        <fullName evidence="1">Uncharacterized protein</fullName>
    </submittedName>
</protein>
<reference evidence="1 2" key="1">
    <citation type="journal article" date="2018" name="Front. Plant Sci.">
        <title>Red Clover (Trifolium pratense) and Zigzag Clover (T. medium) - A Picture of Genomic Similarities and Differences.</title>
        <authorList>
            <person name="Dluhosova J."/>
            <person name="Istvanek J."/>
            <person name="Nedelnik J."/>
            <person name="Repkova J."/>
        </authorList>
    </citation>
    <scope>NUCLEOTIDE SEQUENCE [LARGE SCALE GENOMIC DNA]</scope>
    <source>
        <strain evidence="2">cv. 10/8</strain>
        <tissue evidence="1">Leaf</tissue>
    </source>
</reference>